<dbReference type="SUPFAM" id="SSF52777">
    <property type="entry name" value="CoA-dependent acyltransferases"/>
    <property type="match status" value="1"/>
</dbReference>
<evidence type="ECO:0000256" key="10">
    <source>
        <dbReference type="ARBA" id="ARBA00048109"/>
    </source>
</evidence>
<reference evidence="14 15" key="1">
    <citation type="submission" date="2021-01" db="EMBL/GenBank/DDBJ databases">
        <title>Sequencing the genomes of 1000 actinobacteria strains.</title>
        <authorList>
            <person name="Klenk H.-P."/>
        </authorList>
    </citation>
    <scope>NUCLEOTIDE SEQUENCE [LARGE SCALE GENOMIC DNA]</scope>
    <source>
        <strain evidence="14 15">DSM 18662</strain>
    </source>
</reference>
<evidence type="ECO:0000256" key="9">
    <source>
        <dbReference type="ARBA" id="ARBA00023315"/>
    </source>
</evidence>
<evidence type="ECO:0000256" key="7">
    <source>
        <dbReference type="ARBA" id="ARBA00022798"/>
    </source>
</evidence>
<dbReference type="InterPro" id="IPR023213">
    <property type="entry name" value="CAT-like_dom_sf"/>
</dbReference>
<dbReference type="Pfam" id="PF06974">
    <property type="entry name" value="WS_DGAT_C"/>
    <property type="match status" value="1"/>
</dbReference>
<keyword evidence="7 11" id="KW-0319">Glycerol metabolism</keyword>
<comment type="caution">
    <text evidence="14">The sequence shown here is derived from an EMBL/GenBank/DDBJ whole genome shotgun (WGS) entry which is preliminary data.</text>
</comment>
<dbReference type="EC" id="2.3.1.20" evidence="4 11"/>
<dbReference type="Proteomes" id="UP000704762">
    <property type="component" value="Unassembled WGS sequence"/>
</dbReference>
<evidence type="ECO:0000256" key="11">
    <source>
        <dbReference type="RuleBase" id="RU361241"/>
    </source>
</evidence>
<dbReference type="RefSeq" id="WP_344243992.1">
    <property type="nucleotide sequence ID" value="NZ_BAAAQP010000011.1"/>
</dbReference>
<dbReference type="InterPro" id="IPR014292">
    <property type="entry name" value="Acyl_transf_WS/DGAT"/>
</dbReference>
<proteinExistence type="inferred from homology"/>
<accession>A0ABS2RIW9</accession>
<dbReference type="Pfam" id="PF03007">
    <property type="entry name" value="WS_DGAT_cat"/>
    <property type="match status" value="1"/>
</dbReference>
<comment type="catalytic activity">
    <reaction evidence="10 11">
        <text>an acyl-CoA + a 1,2-diacyl-sn-glycerol = a triacyl-sn-glycerol + CoA</text>
        <dbReference type="Rhea" id="RHEA:10868"/>
        <dbReference type="ChEBI" id="CHEBI:17815"/>
        <dbReference type="ChEBI" id="CHEBI:57287"/>
        <dbReference type="ChEBI" id="CHEBI:58342"/>
        <dbReference type="ChEBI" id="CHEBI:64615"/>
        <dbReference type="EC" id="2.3.1.20"/>
    </reaction>
</comment>
<evidence type="ECO:0000256" key="8">
    <source>
        <dbReference type="ARBA" id="ARBA00023098"/>
    </source>
</evidence>
<dbReference type="InterPro" id="IPR004255">
    <property type="entry name" value="O-acyltransferase_WSD1_N"/>
</dbReference>
<dbReference type="GO" id="GO:0016746">
    <property type="term" value="F:acyltransferase activity"/>
    <property type="evidence" value="ECO:0007669"/>
    <property type="project" value="UniProtKB-KW"/>
</dbReference>
<keyword evidence="6 11" id="KW-0808">Transferase</keyword>
<evidence type="ECO:0000256" key="4">
    <source>
        <dbReference type="ARBA" id="ARBA00013244"/>
    </source>
</evidence>
<name>A0ABS2RIW9_9ACTN</name>
<sequence>MSPPLRALSQPIRSLSRPPRALTQPLRALSLSKGCSIFRALSQPLRALSLSKGCSIFRALSLSKGGSIFRALSLSKGGSMRTSDLERLSSLDLSNLRVEEHGGPMHVAALAILDGGRLLDLNGRVRLDYVRFQVRRRVQWAPRLQQVLFRPGLGLGPPLWVDDPAFDVRYHVRTRMLPPPGDENTLLEVCAELNAAPLKLERPLWELWLLGGLGDGRVAMLLRLHHVMADGIAAMALIRVLFDGDPAEALADRSPHTPRRRPSRRELAQDNLQRKATILRDCLSTTGVSSTLSQLVQQTGQVARILRQTRAPRLSFNRPVGDRRRLVLVRADLAATRASAKALGGTVNDAVLAAVTAAAREVLESRDELRPEMVINASVAIATRLEADQHTGGNRAAVLVIPLPVAEPDPSRRLQQIIRATAAAKLRPPYQPSGRFAQRWMVRVMPRQRLVNLLVSNLAGPQRPLSFLGSRILEMFQIGVVQGNLSVGVSVLSYAGQLNLAVLCDPDIVTDVHLFAAGLSAALQQAEPADSLAQD</sequence>
<dbReference type="EMBL" id="JAFBCF010000001">
    <property type="protein sequence ID" value="MBM7798151.1"/>
    <property type="molecule type" value="Genomic_DNA"/>
</dbReference>
<evidence type="ECO:0000256" key="6">
    <source>
        <dbReference type="ARBA" id="ARBA00022679"/>
    </source>
</evidence>
<dbReference type="InterPro" id="IPR009721">
    <property type="entry name" value="O-acyltransferase_WSD1_C"/>
</dbReference>
<evidence type="ECO:0000256" key="2">
    <source>
        <dbReference type="ARBA" id="ARBA00005189"/>
    </source>
</evidence>
<comment type="similarity">
    <text evidence="3 11">Belongs to the long-chain O-acyltransferase family.</text>
</comment>
<evidence type="ECO:0000259" key="12">
    <source>
        <dbReference type="Pfam" id="PF03007"/>
    </source>
</evidence>
<comment type="pathway">
    <text evidence="1 11">Glycerolipid metabolism; triacylglycerol biosynthesis.</text>
</comment>
<feature type="domain" description="O-acyltransferase WSD1-like N-terminal" evidence="12">
    <location>
        <begin position="88"/>
        <end position="351"/>
    </location>
</feature>
<evidence type="ECO:0000313" key="15">
    <source>
        <dbReference type="Proteomes" id="UP000704762"/>
    </source>
</evidence>
<keyword evidence="5 11" id="KW-0444">Lipid biosynthesis</keyword>
<gene>
    <name evidence="14" type="ORF">JOE57_001072</name>
</gene>
<organism evidence="14 15">
    <name type="scientific">Microlunatus panaciterrae</name>
    <dbReference type="NCBI Taxonomy" id="400768"/>
    <lineage>
        <taxon>Bacteria</taxon>
        <taxon>Bacillati</taxon>
        <taxon>Actinomycetota</taxon>
        <taxon>Actinomycetes</taxon>
        <taxon>Propionibacteriales</taxon>
        <taxon>Propionibacteriaceae</taxon>
        <taxon>Microlunatus</taxon>
    </lineage>
</organism>
<protein>
    <recommendedName>
        <fullName evidence="4 11">Diacylglycerol O-acyltransferase</fullName>
        <ecNumber evidence="4 11">2.3.1.20</ecNumber>
    </recommendedName>
</protein>
<dbReference type="PANTHER" id="PTHR31650">
    <property type="entry name" value="O-ACYLTRANSFERASE (WSD1-LIKE) FAMILY PROTEIN"/>
    <property type="match status" value="1"/>
</dbReference>
<evidence type="ECO:0000259" key="13">
    <source>
        <dbReference type="Pfam" id="PF06974"/>
    </source>
</evidence>
<dbReference type="Gene3D" id="3.30.559.10">
    <property type="entry name" value="Chloramphenicol acetyltransferase-like domain"/>
    <property type="match status" value="1"/>
</dbReference>
<comment type="pathway">
    <text evidence="2">Lipid metabolism.</text>
</comment>
<keyword evidence="8 11" id="KW-0443">Lipid metabolism</keyword>
<evidence type="ECO:0000256" key="5">
    <source>
        <dbReference type="ARBA" id="ARBA00022516"/>
    </source>
</evidence>
<keyword evidence="9 11" id="KW-0012">Acyltransferase</keyword>
<evidence type="ECO:0000256" key="3">
    <source>
        <dbReference type="ARBA" id="ARBA00009587"/>
    </source>
</evidence>
<keyword evidence="15" id="KW-1185">Reference proteome</keyword>
<evidence type="ECO:0000256" key="1">
    <source>
        <dbReference type="ARBA" id="ARBA00004771"/>
    </source>
</evidence>
<dbReference type="PANTHER" id="PTHR31650:SF1">
    <property type="entry name" value="WAX ESTER SYNTHASE_DIACYLGLYCEROL ACYLTRANSFERASE 4-RELATED"/>
    <property type="match status" value="1"/>
</dbReference>
<feature type="domain" description="O-acyltransferase WSD1 C-terminal" evidence="13">
    <location>
        <begin position="393"/>
        <end position="525"/>
    </location>
</feature>
<evidence type="ECO:0000313" key="14">
    <source>
        <dbReference type="EMBL" id="MBM7798151.1"/>
    </source>
</evidence>
<dbReference type="NCBIfam" id="TIGR02946">
    <property type="entry name" value="acyl_WS_DGAT"/>
    <property type="match status" value="1"/>
</dbReference>
<dbReference type="InterPro" id="IPR045034">
    <property type="entry name" value="O-acyltransferase_WSD1-like"/>
</dbReference>